<organism evidence="1 2">
    <name type="scientific">Pradoshia eiseniae</name>
    <dbReference type="NCBI Taxonomy" id="2064768"/>
    <lineage>
        <taxon>Bacteria</taxon>
        <taxon>Bacillati</taxon>
        <taxon>Bacillota</taxon>
        <taxon>Bacilli</taxon>
        <taxon>Bacillales</taxon>
        <taxon>Bacillaceae</taxon>
        <taxon>Pradoshia</taxon>
    </lineage>
</organism>
<reference evidence="1 2" key="1">
    <citation type="submission" date="2017-12" db="EMBL/GenBank/DDBJ databases">
        <title>Taxonomic description and draft genome of Pradoshia cofamensis Gen. nov., sp. nov., a thermotolerant bacillale isolated from anterior gut of earthworm Eisenia fetida.</title>
        <authorList>
            <person name="Saha T."/>
            <person name="Chakraborty R."/>
        </authorList>
    </citation>
    <scope>NUCLEOTIDE SEQUENCE [LARGE SCALE GENOMIC DNA]</scope>
    <source>
        <strain evidence="1 2">EAG3</strain>
    </source>
</reference>
<dbReference type="EMBL" id="PKOZ01000018">
    <property type="protein sequence ID" value="PQD93913.1"/>
    <property type="molecule type" value="Genomic_DNA"/>
</dbReference>
<keyword evidence="2" id="KW-1185">Reference proteome</keyword>
<evidence type="ECO:0008006" key="3">
    <source>
        <dbReference type="Google" id="ProtNLM"/>
    </source>
</evidence>
<proteinExistence type="predicted"/>
<dbReference type="AlphaFoldDB" id="A0A2S7MVV3"/>
<dbReference type="RefSeq" id="WP_104850747.1">
    <property type="nucleotide sequence ID" value="NZ_PKOZ01000018.1"/>
</dbReference>
<dbReference type="SUPFAM" id="SSF53474">
    <property type="entry name" value="alpha/beta-Hydrolases"/>
    <property type="match status" value="1"/>
</dbReference>
<evidence type="ECO:0000313" key="2">
    <source>
        <dbReference type="Proteomes" id="UP000239663"/>
    </source>
</evidence>
<evidence type="ECO:0000313" key="1">
    <source>
        <dbReference type="EMBL" id="PQD93913.1"/>
    </source>
</evidence>
<dbReference type="InterPro" id="IPR029058">
    <property type="entry name" value="AB_hydrolase_fold"/>
</dbReference>
<dbReference type="Proteomes" id="UP000239663">
    <property type="component" value="Unassembled WGS sequence"/>
</dbReference>
<sequence>MTEKGVILINRQTAPGEWFLGEAPLTRNPSYPPIVFVQGRNSSANSWFGETIYYGINDMERVARDAGYQSVFVELYDSDGSGSRNQWDNGKLLSGLLKEISTHFGQKVNIIAHSKGGIDTQAALIHYEAHPYAGRVFTLSAPHSGSHLADLSFSWYAAWLADLLGQNDDGTFSLQTGEMAYFRKITDKHQNTAKNSYFTAAGASHGPKFSSLSLGGAYLSSYGENDGLVNVWSTVLSYGRHLFTDPALDHDSVRIGSRFFSRVEPLIKSTELSSTQMKGPLPAEPLEMEANHIIRGGPLPASQPAKHSFAIEEKAKGDFFVLSASRDTRLSLLSPTGMSVQPEKPIAIPSHTYFGGAWLHPFNIDEAEEGIWELSLQSITNDAYLFIANIQLPSPVQHALPAMMKKGSPLQIQGNQKAKYTCQWRITDRSRALIHTFITQAQGQTLGYLPTITKEGTYTITADIEGVNEHGKAFNRTIVRSVYLFA</sequence>
<name>A0A2S7MVV3_9BACI</name>
<dbReference type="OrthoDB" id="9765872at2"/>
<gene>
    <name evidence="1" type="ORF">CYL18_17300</name>
</gene>
<comment type="caution">
    <text evidence="1">The sequence shown here is derived from an EMBL/GenBank/DDBJ whole genome shotgun (WGS) entry which is preliminary data.</text>
</comment>
<dbReference type="Gene3D" id="3.40.50.1820">
    <property type="entry name" value="alpha/beta hydrolase"/>
    <property type="match status" value="1"/>
</dbReference>
<protein>
    <recommendedName>
        <fullName evidence="3">Lipase</fullName>
    </recommendedName>
</protein>
<accession>A0A2S7MVV3</accession>